<dbReference type="Proteomes" id="UP001600165">
    <property type="component" value="Unassembled WGS sequence"/>
</dbReference>
<dbReference type="PRINTS" id="PR00069">
    <property type="entry name" value="ALDKETRDTASE"/>
</dbReference>
<dbReference type="InterPro" id="IPR023210">
    <property type="entry name" value="NADP_OxRdtase_dom"/>
</dbReference>
<keyword evidence="4" id="KW-1185">Reference proteome</keyword>
<evidence type="ECO:0000313" key="4">
    <source>
        <dbReference type="Proteomes" id="UP001600165"/>
    </source>
</evidence>
<dbReference type="RefSeq" id="WP_377967979.1">
    <property type="nucleotide sequence ID" value="NZ_JBHZOL010000105.1"/>
</dbReference>
<keyword evidence="1" id="KW-0560">Oxidoreductase</keyword>
<dbReference type="Pfam" id="PF00248">
    <property type="entry name" value="Aldo_ket_red"/>
    <property type="match status" value="1"/>
</dbReference>
<dbReference type="InterPro" id="IPR050523">
    <property type="entry name" value="AKR_Detox_Biosynth"/>
</dbReference>
<name>A0ABW6IJG0_9CYAN</name>
<proteinExistence type="predicted"/>
<dbReference type="PANTHER" id="PTHR43364:SF4">
    <property type="entry name" value="NAD(P)-LINKED OXIDOREDUCTASE SUPERFAMILY PROTEIN"/>
    <property type="match status" value="1"/>
</dbReference>
<feature type="domain" description="NADP-dependent oxidoreductase" evidence="2">
    <location>
        <begin position="15"/>
        <end position="310"/>
    </location>
</feature>
<evidence type="ECO:0000313" key="3">
    <source>
        <dbReference type="EMBL" id="MFE4108351.1"/>
    </source>
</evidence>
<gene>
    <name evidence="3" type="ORF">ACFVKH_18870</name>
</gene>
<dbReference type="InterPro" id="IPR020471">
    <property type="entry name" value="AKR"/>
</dbReference>
<dbReference type="SUPFAM" id="SSF51430">
    <property type="entry name" value="NAD(P)-linked oxidoreductase"/>
    <property type="match status" value="1"/>
</dbReference>
<dbReference type="Gene3D" id="3.20.20.100">
    <property type="entry name" value="NADP-dependent oxidoreductase domain"/>
    <property type="match status" value="1"/>
</dbReference>
<reference evidence="3 4" key="1">
    <citation type="submission" date="2024-10" db="EMBL/GenBank/DDBJ databases">
        <authorList>
            <person name="Ratan Roy A."/>
            <person name="Morales Sandoval P.H."/>
            <person name="De Los Santos Villalobos S."/>
            <person name="Chakraborty S."/>
            <person name="Mukherjee J."/>
        </authorList>
    </citation>
    <scope>NUCLEOTIDE SEQUENCE [LARGE SCALE GENOMIC DNA]</scope>
    <source>
        <strain evidence="3 4">S1</strain>
    </source>
</reference>
<protein>
    <submittedName>
        <fullName evidence="3">Aldo/keto reductase</fullName>
    </submittedName>
</protein>
<dbReference type="InterPro" id="IPR036812">
    <property type="entry name" value="NAD(P)_OxRdtase_dom_sf"/>
</dbReference>
<dbReference type="PANTHER" id="PTHR43364">
    <property type="entry name" value="NADH-SPECIFIC METHYLGLYOXAL REDUCTASE-RELATED"/>
    <property type="match status" value="1"/>
</dbReference>
<comment type="caution">
    <text evidence="3">The sequence shown here is derived from an EMBL/GenBank/DDBJ whole genome shotgun (WGS) entry which is preliminary data.</text>
</comment>
<dbReference type="CDD" id="cd19148">
    <property type="entry name" value="AKR_AKR11B1"/>
    <property type="match status" value="1"/>
</dbReference>
<organism evidence="3 4">
    <name type="scientific">Almyronema epifaneia S1</name>
    <dbReference type="NCBI Taxonomy" id="2991925"/>
    <lineage>
        <taxon>Bacteria</taxon>
        <taxon>Bacillati</taxon>
        <taxon>Cyanobacteriota</taxon>
        <taxon>Cyanophyceae</taxon>
        <taxon>Nodosilineales</taxon>
        <taxon>Nodosilineaceae</taxon>
        <taxon>Almyronema</taxon>
        <taxon>Almyronema epifaneia</taxon>
    </lineage>
</organism>
<sequence length="333" mass="37452">MEYTEIKPLTKKVSRIGLGTWAIGGWMWGGTQERQSIETLLAAFDRGITFVDTAPVYGFGRSEEIVGKAIAESGQRDDIVLATKVALAWNDDGQVVRNATRDRLLKEIDDSLRRLKTDYIDLYQVHWPDPLVPCEETAKTLKELYDQGIIHAIGVSNYSPAQMDAFRQFAPLHTCQPPYNLFERAIDDDIRPYCLENDIALVTYGALCRGLLSGKMTAEREFEGDDLRNSDPKFQPPRYGQYLKAVDQLDQLAQDRYDKRIIHLAARWILDQGVSVALWGARRPDQLEAAAAVAGWSLSDRDRQDIDQILADTIPDPVGPEFMAPPNREAVAV</sequence>
<accession>A0ABW6IJG0</accession>
<evidence type="ECO:0000259" key="2">
    <source>
        <dbReference type="Pfam" id="PF00248"/>
    </source>
</evidence>
<dbReference type="EMBL" id="JBHZOL010000105">
    <property type="protein sequence ID" value="MFE4108351.1"/>
    <property type="molecule type" value="Genomic_DNA"/>
</dbReference>
<evidence type="ECO:0000256" key="1">
    <source>
        <dbReference type="ARBA" id="ARBA00023002"/>
    </source>
</evidence>